<keyword evidence="2" id="KW-1003">Cell membrane</keyword>
<feature type="transmembrane region" description="Helical" evidence="7">
    <location>
        <begin position="231"/>
        <end position="255"/>
    </location>
</feature>
<comment type="similarity">
    <text evidence="6">Belongs to the ThrE exporter (TC 2.A.79) family.</text>
</comment>
<evidence type="ECO:0000256" key="7">
    <source>
        <dbReference type="SAM" id="Phobius"/>
    </source>
</evidence>
<dbReference type="Pfam" id="PF06738">
    <property type="entry name" value="ThrE"/>
    <property type="match status" value="1"/>
</dbReference>
<evidence type="ECO:0000256" key="6">
    <source>
        <dbReference type="ARBA" id="ARBA00034125"/>
    </source>
</evidence>
<name>A0A379DDW8_9FIRM</name>
<feature type="domain" description="Threonine/serine exporter-like N-terminal" evidence="8">
    <location>
        <begin position="16"/>
        <end position="254"/>
    </location>
</feature>
<dbReference type="AlphaFoldDB" id="A0A379DDW8"/>
<organism evidence="9 10">
    <name type="scientific">Peptoniphilus indolicus</name>
    <dbReference type="NCBI Taxonomy" id="33030"/>
    <lineage>
        <taxon>Bacteria</taxon>
        <taxon>Bacillati</taxon>
        <taxon>Bacillota</taxon>
        <taxon>Tissierellia</taxon>
        <taxon>Tissierellales</taxon>
        <taxon>Peptoniphilaceae</taxon>
        <taxon>Peptoniphilus</taxon>
    </lineage>
</organism>
<accession>A0A379DDW8</accession>
<sequence>MRNLNDLADAKQLIKLAIHAGRLQIKNGAEIYRAEDTVLRICKSAQNVSKIDAHVLPSGIFVSLEFEDEIITVFKSVGASTTNMSKIDKINTFSRNFVISTMSMETAFKILNNIEDENDTEHFKFDIYAGFCGAFFSVLFGGQLREFICAYIVTFTTSLILRKIEPFKLNFVVTNFIGAFLISIFTFLLYLLNLPQSVDEVIIGSIMILVPGLVATNAVRDIMNSDFLSGLIGLTKAIFIALGIAIGVGLTLSFLRL</sequence>
<evidence type="ECO:0000313" key="9">
    <source>
        <dbReference type="EMBL" id="SUB76069.1"/>
    </source>
</evidence>
<feature type="transmembrane region" description="Helical" evidence="7">
    <location>
        <begin position="201"/>
        <end position="219"/>
    </location>
</feature>
<gene>
    <name evidence="9" type="ORF">NCTC11088_01881</name>
</gene>
<reference evidence="9 10" key="1">
    <citation type="submission" date="2018-06" db="EMBL/GenBank/DDBJ databases">
        <authorList>
            <consortium name="Pathogen Informatics"/>
            <person name="Doyle S."/>
        </authorList>
    </citation>
    <scope>NUCLEOTIDE SEQUENCE [LARGE SCALE GENOMIC DNA]</scope>
    <source>
        <strain evidence="9 10">NCTC11088</strain>
    </source>
</reference>
<keyword evidence="4 7" id="KW-1133">Transmembrane helix</keyword>
<dbReference type="InterPro" id="IPR050539">
    <property type="entry name" value="ThrE_Dicarb/AminoAcid_Exp"/>
</dbReference>
<keyword evidence="5 7" id="KW-0472">Membrane</keyword>
<comment type="subcellular location">
    <subcellularLocation>
        <location evidence="1">Cell membrane</location>
        <topology evidence="1">Multi-pass membrane protein</topology>
    </subcellularLocation>
</comment>
<dbReference type="GO" id="GO:0022857">
    <property type="term" value="F:transmembrane transporter activity"/>
    <property type="evidence" value="ECO:0007669"/>
    <property type="project" value="InterPro"/>
</dbReference>
<evidence type="ECO:0000313" key="10">
    <source>
        <dbReference type="Proteomes" id="UP000254777"/>
    </source>
</evidence>
<evidence type="ECO:0000259" key="8">
    <source>
        <dbReference type="Pfam" id="PF06738"/>
    </source>
</evidence>
<dbReference type="PANTHER" id="PTHR34390:SF2">
    <property type="entry name" value="SUCCINATE TRANSPORTER SUBUNIT YJJP-RELATED"/>
    <property type="match status" value="1"/>
</dbReference>
<protein>
    <submittedName>
        <fullName evidence="9">Uncharacterized conserved protein</fullName>
    </submittedName>
</protein>
<dbReference type="GO" id="GO:0015744">
    <property type="term" value="P:succinate transport"/>
    <property type="evidence" value="ECO:0007669"/>
    <property type="project" value="TreeGrafter"/>
</dbReference>
<dbReference type="RefSeq" id="WP_245946081.1">
    <property type="nucleotide sequence ID" value="NZ_UGTH01000001.1"/>
</dbReference>
<proteinExistence type="inferred from homology"/>
<evidence type="ECO:0000256" key="1">
    <source>
        <dbReference type="ARBA" id="ARBA00004651"/>
    </source>
</evidence>
<dbReference type="InterPro" id="IPR010619">
    <property type="entry name" value="ThrE-like_N"/>
</dbReference>
<dbReference type="EMBL" id="UGTH01000001">
    <property type="protein sequence ID" value="SUB76069.1"/>
    <property type="molecule type" value="Genomic_DNA"/>
</dbReference>
<evidence type="ECO:0000256" key="3">
    <source>
        <dbReference type="ARBA" id="ARBA00022692"/>
    </source>
</evidence>
<keyword evidence="3 7" id="KW-0812">Transmembrane</keyword>
<evidence type="ECO:0000256" key="4">
    <source>
        <dbReference type="ARBA" id="ARBA00022989"/>
    </source>
</evidence>
<dbReference type="Proteomes" id="UP000254777">
    <property type="component" value="Unassembled WGS sequence"/>
</dbReference>
<evidence type="ECO:0000256" key="2">
    <source>
        <dbReference type="ARBA" id="ARBA00022475"/>
    </source>
</evidence>
<dbReference type="GO" id="GO:0005886">
    <property type="term" value="C:plasma membrane"/>
    <property type="evidence" value="ECO:0007669"/>
    <property type="project" value="UniProtKB-SubCell"/>
</dbReference>
<dbReference type="PANTHER" id="PTHR34390">
    <property type="entry name" value="UPF0442 PROTEIN YJJB-RELATED"/>
    <property type="match status" value="1"/>
</dbReference>
<feature type="transmembrane region" description="Helical" evidence="7">
    <location>
        <begin position="169"/>
        <end position="189"/>
    </location>
</feature>
<evidence type="ECO:0000256" key="5">
    <source>
        <dbReference type="ARBA" id="ARBA00023136"/>
    </source>
</evidence>